<evidence type="ECO:0000256" key="3">
    <source>
        <dbReference type="ARBA" id="ARBA00022782"/>
    </source>
</evidence>
<accession>A0A195AW05</accession>
<dbReference type="STRING" id="520822.A0A195AW05"/>
<keyword evidence="4" id="KW-0726">Sexual differentiation</keyword>
<dbReference type="InterPro" id="IPR007702">
    <property type="entry name" value="Janus"/>
</dbReference>
<dbReference type="GO" id="GO:0101006">
    <property type="term" value="F:protein histidine phosphatase activity"/>
    <property type="evidence" value="ECO:0007669"/>
    <property type="project" value="TreeGrafter"/>
</dbReference>
<dbReference type="SUPFAM" id="SSF143724">
    <property type="entry name" value="PHP14-like"/>
    <property type="match status" value="1"/>
</dbReference>
<evidence type="ECO:0000256" key="5">
    <source>
        <dbReference type="PIRSR" id="PIRSR607702-1"/>
    </source>
</evidence>
<dbReference type="InterPro" id="IPR038596">
    <property type="entry name" value="Janus_sf"/>
</dbReference>
<name>A0A195AW05_9HYME</name>
<evidence type="ECO:0000256" key="1">
    <source>
        <dbReference type="ARBA" id="ARBA00002508"/>
    </source>
</evidence>
<dbReference type="PANTHER" id="PTHR12258">
    <property type="entry name" value="JANUS-A/JANUS-B"/>
    <property type="match status" value="1"/>
</dbReference>
<sequence length="180" mass="20373">MNLSSVESSENVEASLVRTVVVGQTILVNPRRLRRNDQVNELGAFVVATSITTLFQWSTLSTSPYDELQLLVSTYTERLYLPCTFVNLITSLFMHCIRKLKSLSTNEHSDIFDEVEEQIKKYAGLQANCLGGGKIEHDPDEKIIRVYGSSQGYGKADHQVSIELLKKKYPDYNITCDEVY</sequence>
<dbReference type="GO" id="GO:0007548">
    <property type="term" value="P:sex differentiation"/>
    <property type="evidence" value="ECO:0007669"/>
    <property type="project" value="UniProtKB-KW"/>
</dbReference>
<keyword evidence="3" id="KW-0221">Differentiation</keyword>
<dbReference type="GO" id="GO:0005829">
    <property type="term" value="C:cytosol"/>
    <property type="evidence" value="ECO:0007669"/>
    <property type="project" value="TreeGrafter"/>
</dbReference>
<gene>
    <name evidence="6" type="ORF">ALC53_13388</name>
</gene>
<dbReference type="EMBL" id="KQ976731">
    <property type="protein sequence ID" value="KYM76361.1"/>
    <property type="molecule type" value="Genomic_DNA"/>
</dbReference>
<proteinExistence type="inferred from homology"/>
<dbReference type="AlphaFoldDB" id="A0A195AW05"/>
<evidence type="ECO:0000313" key="6">
    <source>
        <dbReference type="EMBL" id="KYM76361.1"/>
    </source>
</evidence>
<evidence type="ECO:0000256" key="4">
    <source>
        <dbReference type="ARBA" id="ARBA00022928"/>
    </source>
</evidence>
<dbReference type="Gene3D" id="3.50.20.20">
    <property type="entry name" value="Janus/Ocnus"/>
    <property type="match status" value="1"/>
</dbReference>
<dbReference type="PANTHER" id="PTHR12258:SF5">
    <property type="entry name" value="BCDNA.GH02250-RELATED"/>
    <property type="match status" value="1"/>
</dbReference>
<protein>
    <submittedName>
        <fullName evidence="6">Sex-regulated protein janus-A</fullName>
    </submittedName>
</protein>
<evidence type="ECO:0000256" key="2">
    <source>
        <dbReference type="ARBA" id="ARBA00010971"/>
    </source>
</evidence>
<dbReference type="Pfam" id="PF05005">
    <property type="entry name" value="Ocnus"/>
    <property type="match status" value="1"/>
</dbReference>
<feature type="active site" description="Proton acceptor" evidence="5">
    <location>
        <position position="108"/>
    </location>
</feature>
<reference evidence="6 7" key="1">
    <citation type="submission" date="2015-09" db="EMBL/GenBank/DDBJ databases">
        <title>Atta colombica WGS genome.</title>
        <authorList>
            <person name="Nygaard S."/>
            <person name="Hu H."/>
            <person name="Boomsma J."/>
            <person name="Zhang G."/>
        </authorList>
    </citation>
    <scope>NUCLEOTIDE SEQUENCE [LARGE SCALE GENOMIC DNA]</scope>
    <source>
        <strain evidence="6">Treedump-2</strain>
        <tissue evidence="6">Whole body</tissue>
    </source>
</reference>
<dbReference type="Proteomes" id="UP000078540">
    <property type="component" value="Unassembled WGS sequence"/>
</dbReference>
<dbReference type="GO" id="GO:0030154">
    <property type="term" value="P:cell differentiation"/>
    <property type="evidence" value="ECO:0007669"/>
    <property type="project" value="UniProtKB-KW"/>
</dbReference>
<organism evidence="6 7">
    <name type="scientific">Atta colombica</name>
    <dbReference type="NCBI Taxonomy" id="520822"/>
    <lineage>
        <taxon>Eukaryota</taxon>
        <taxon>Metazoa</taxon>
        <taxon>Ecdysozoa</taxon>
        <taxon>Arthropoda</taxon>
        <taxon>Hexapoda</taxon>
        <taxon>Insecta</taxon>
        <taxon>Pterygota</taxon>
        <taxon>Neoptera</taxon>
        <taxon>Endopterygota</taxon>
        <taxon>Hymenoptera</taxon>
        <taxon>Apocrita</taxon>
        <taxon>Aculeata</taxon>
        <taxon>Formicoidea</taxon>
        <taxon>Formicidae</taxon>
        <taxon>Myrmicinae</taxon>
        <taxon>Atta</taxon>
    </lineage>
</organism>
<comment type="similarity">
    <text evidence="2">Belongs to the janus family.</text>
</comment>
<evidence type="ECO:0000313" key="7">
    <source>
        <dbReference type="Proteomes" id="UP000078540"/>
    </source>
</evidence>
<comment type="function">
    <text evidence="1">JanA and janB regulate somatic sex differentiation.</text>
</comment>
<keyword evidence="7" id="KW-1185">Reference proteome</keyword>